<dbReference type="InterPro" id="IPR007138">
    <property type="entry name" value="ABM_dom"/>
</dbReference>
<evidence type="ECO:0000313" key="3">
    <source>
        <dbReference type="Proteomes" id="UP001058271"/>
    </source>
</evidence>
<dbReference type="SUPFAM" id="SSF54909">
    <property type="entry name" value="Dimeric alpha+beta barrel"/>
    <property type="match status" value="1"/>
</dbReference>
<dbReference type="Gene3D" id="3.30.70.100">
    <property type="match status" value="1"/>
</dbReference>
<protein>
    <submittedName>
        <fullName evidence="2">Antibiotic biosynthesis monooxygenase</fullName>
    </submittedName>
</protein>
<gene>
    <name evidence="2" type="ORF">Drose_37255</name>
</gene>
<evidence type="ECO:0000313" key="2">
    <source>
        <dbReference type="EMBL" id="UWZ36593.1"/>
    </source>
</evidence>
<organism evidence="2 3">
    <name type="scientific">Dactylosporangium roseum</name>
    <dbReference type="NCBI Taxonomy" id="47989"/>
    <lineage>
        <taxon>Bacteria</taxon>
        <taxon>Bacillati</taxon>
        <taxon>Actinomycetota</taxon>
        <taxon>Actinomycetes</taxon>
        <taxon>Micromonosporales</taxon>
        <taxon>Micromonosporaceae</taxon>
        <taxon>Dactylosporangium</taxon>
    </lineage>
</organism>
<dbReference type="Pfam" id="PF03992">
    <property type="entry name" value="ABM"/>
    <property type="match status" value="1"/>
</dbReference>
<name>A0ABY5Z3G9_9ACTN</name>
<dbReference type="EMBL" id="CP073721">
    <property type="protein sequence ID" value="UWZ36593.1"/>
    <property type="molecule type" value="Genomic_DNA"/>
</dbReference>
<evidence type="ECO:0000259" key="1">
    <source>
        <dbReference type="PROSITE" id="PS51725"/>
    </source>
</evidence>
<keyword evidence="2" id="KW-0503">Monooxygenase</keyword>
<dbReference type="Proteomes" id="UP001058271">
    <property type="component" value="Chromosome"/>
</dbReference>
<feature type="domain" description="ABM" evidence="1">
    <location>
        <begin position="2"/>
        <end position="94"/>
    </location>
</feature>
<keyword evidence="2" id="KW-0560">Oxidoreductase</keyword>
<dbReference type="PROSITE" id="PS51725">
    <property type="entry name" value="ABM"/>
    <property type="match status" value="1"/>
</dbReference>
<reference evidence="2" key="1">
    <citation type="submission" date="2021-04" db="EMBL/GenBank/DDBJ databases">
        <title>Biosynthetic gene clusters of Dactylosporangioum roseum.</title>
        <authorList>
            <person name="Hartkoorn R.C."/>
            <person name="Beaudoing E."/>
            <person name="Hot D."/>
            <person name="Moureu S."/>
        </authorList>
    </citation>
    <scope>NUCLEOTIDE SEQUENCE</scope>
    <source>
        <strain evidence="2">NRRL B-16295</strain>
    </source>
</reference>
<dbReference type="GO" id="GO:0004497">
    <property type="term" value="F:monooxygenase activity"/>
    <property type="evidence" value="ECO:0007669"/>
    <property type="project" value="UniProtKB-KW"/>
</dbReference>
<proteinExistence type="predicted"/>
<dbReference type="InterPro" id="IPR011008">
    <property type="entry name" value="Dimeric_a/b-barrel"/>
</dbReference>
<keyword evidence="3" id="KW-1185">Reference proteome</keyword>
<dbReference type="RefSeq" id="WP_260725936.1">
    <property type="nucleotide sequence ID" value="NZ_BAAABS010000093.1"/>
</dbReference>
<accession>A0ABY5Z3G9</accession>
<sequence>MIIVAGHLRVGTGDRERFLTLSREDIQLARTAPGCHDFVVATDPIDAERVNVYECWTDRAAMHAFRGGGPSDDLETLIVSADIGEFEVLPAPSL</sequence>